<accession>A0A147ENV1</accession>
<dbReference type="AlphaFoldDB" id="A0A147ENV1"/>
<protein>
    <submittedName>
        <fullName evidence="10">D-methionine transport system permease protein</fullName>
    </submittedName>
    <submittedName>
        <fullName evidence="9">Methionine ABC transporter ATP-binding protein</fullName>
    </submittedName>
</protein>
<keyword evidence="11" id="KW-1185">Reference proteome</keyword>
<dbReference type="InterPro" id="IPR035906">
    <property type="entry name" value="MetI-like_sf"/>
</dbReference>
<dbReference type="Pfam" id="PF00528">
    <property type="entry name" value="BPD_transp_1"/>
    <property type="match status" value="1"/>
</dbReference>
<dbReference type="RefSeq" id="WP_010157115.1">
    <property type="nucleotide sequence ID" value="NZ_FNKB01000001.1"/>
</dbReference>
<feature type="domain" description="ABC transmembrane type-1" evidence="8">
    <location>
        <begin position="17"/>
        <end position="211"/>
    </location>
</feature>
<feature type="transmembrane region" description="Helical" evidence="7">
    <location>
        <begin position="20"/>
        <end position="44"/>
    </location>
</feature>
<comment type="similarity">
    <text evidence="7">Belongs to the binding-protein-dependent transport system permease family.</text>
</comment>
<dbReference type="GO" id="GO:0005886">
    <property type="term" value="C:plasma membrane"/>
    <property type="evidence" value="ECO:0007669"/>
    <property type="project" value="UniProtKB-SubCell"/>
</dbReference>
<keyword evidence="9" id="KW-0067">ATP-binding</keyword>
<dbReference type="EMBL" id="FNKB01000001">
    <property type="protein sequence ID" value="SDQ32183.1"/>
    <property type="molecule type" value="Genomic_DNA"/>
</dbReference>
<reference evidence="10 12" key="2">
    <citation type="submission" date="2016-10" db="EMBL/GenBank/DDBJ databases">
        <authorList>
            <person name="de Groot N.N."/>
        </authorList>
    </citation>
    <scope>NUCLEOTIDE SEQUENCE [LARGE SCALE GENOMIC DNA]</scope>
    <source>
        <strain evidence="10 12">DSM 22788</strain>
    </source>
</reference>
<keyword evidence="4 7" id="KW-0812">Transmembrane</keyword>
<evidence type="ECO:0000256" key="7">
    <source>
        <dbReference type="RuleBase" id="RU363032"/>
    </source>
</evidence>
<keyword evidence="6 7" id="KW-0472">Membrane</keyword>
<organism evidence="9 11">
    <name type="scientific">Leucobacter chromiiresistens</name>
    <dbReference type="NCBI Taxonomy" id="1079994"/>
    <lineage>
        <taxon>Bacteria</taxon>
        <taxon>Bacillati</taxon>
        <taxon>Actinomycetota</taxon>
        <taxon>Actinomycetes</taxon>
        <taxon>Micrococcales</taxon>
        <taxon>Microbacteriaceae</taxon>
        <taxon>Leucobacter</taxon>
    </lineage>
</organism>
<dbReference type="SUPFAM" id="SSF161098">
    <property type="entry name" value="MetI-like"/>
    <property type="match status" value="1"/>
</dbReference>
<sequence length="221" mass="23464">MDNLIELLSNGKFLEATVQTLTYVVIAMGLGGALGLVLGVLLTVTRQGGVLQSRGVYVVLNFLVNFFRPIPFVILIAAIQPLARVVVGTGIGDRALIFVLTFAATFGIARLVEQNLLTVPPGVIEASRAMGAGPLRTILTVLIPEGLGPVVLGYTFAFIAVVDMTAMAGVIGGGGLGNLALQYGYRQFNPWVTWAAVLLIIVIVQLVQLLGNVIARRLLRR</sequence>
<keyword evidence="2 7" id="KW-0813">Transport</keyword>
<dbReference type="PANTHER" id="PTHR30450:SF14">
    <property type="entry name" value="TRANSPORTER, PERMEASE PROTEIN, PUTATIVE-RELATED"/>
    <property type="match status" value="1"/>
</dbReference>
<dbReference type="InterPro" id="IPR000515">
    <property type="entry name" value="MetI-like"/>
</dbReference>
<dbReference type="Proteomes" id="UP000070810">
    <property type="component" value="Unassembled WGS sequence"/>
</dbReference>
<dbReference type="Gene3D" id="1.10.3720.10">
    <property type="entry name" value="MetI-like"/>
    <property type="match status" value="1"/>
</dbReference>
<evidence type="ECO:0000313" key="12">
    <source>
        <dbReference type="Proteomes" id="UP000182690"/>
    </source>
</evidence>
<dbReference type="OrthoDB" id="9793490at2"/>
<dbReference type="PATRIC" id="fig|1079994.3.peg.1258"/>
<gene>
    <name evidence="9" type="ORF">NS354_05835</name>
    <name evidence="10" type="ORF">SAMN04488565_2156</name>
</gene>
<reference evidence="9 11" key="1">
    <citation type="journal article" date="2016" name="Front. Microbiol.">
        <title>Genomic Resource of Rice Seed Associated Bacteria.</title>
        <authorList>
            <person name="Midha S."/>
            <person name="Bansal K."/>
            <person name="Sharma S."/>
            <person name="Kumar N."/>
            <person name="Patil P.P."/>
            <person name="Chaudhry V."/>
            <person name="Patil P.B."/>
        </authorList>
    </citation>
    <scope>NUCLEOTIDE SEQUENCE [LARGE SCALE GENOMIC DNA]</scope>
    <source>
        <strain evidence="9 11">NS354</strain>
    </source>
</reference>
<evidence type="ECO:0000256" key="5">
    <source>
        <dbReference type="ARBA" id="ARBA00022989"/>
    </source>
</evidence>
<dbReference type="PROSITE" id="PS50928">
    <property type="entry name" value="ABC_TM1"/>
    <property type="match status" value="1"/>
</dbReference>
<dbReference type="EMBL" id="LDRK01000026">
    <property type="protein sequence ID" value="KTR86211.1"/>
    <property type="molecule type" value="Genomic_DNA"/>
</dbReference>
<evidence type="ECO:0000313" key="10">
    <source>
        <dbReference type="EMBL" id="SDQ32183.1"/>
    </source>
</evidence>
<keyword evidence="3" id="KW-1003">Cell membrane</keyword>
<dbReference type="STRING" id="1079994.SAMN04488565_2156"/>
<evidence type="ECO:0000313" key="11">
    <source>
        <dbReference type="Proteomes" id="UP000070810"/>
    </source>
</evidence>
<evidence type="ECO:0000256" key="4">
    <source>
        <dbReference type="ARBA" id="ARBA00022692"/>
    </source>
</evidence>
<feature type="transmembrane region" description="Helical" evidence="7">
    <location>
        <begin position="191"/>
        <end position="215"/>
    </location>
</feature>
<keyword evidence="5 7" id="KW-1133">Transmembrane helix</keyword>
<keyword evidence="9" id="KW-0547">Nucleotide-binding</keyword>
<dbReference type="GO" id="GO:0005524">
    <property type="term" value="F:ATP binding"/>
    <property type="evidence" value="ECO:0007669"/>
    <property type="project" value="UniProtKB-KW"/>
</dbReference>
<dbReference type="InterPro" id="IPR051322">
    <property type="entry name" value="AA_ABC_Transporter_Permease"/>
</dbReference>
<name>A0A147ENV1_9MICO</name>
<evidence type="ECO:0000256" key="1">
    <source>
        <dbReference type="ARBA" id="ARBA00004651"/>
    </source>
</evidence>
<evidence type="ECO:0000256" key="3">
    <source>
        <dbReference type="ARBA" id="ARBA00022475"/>
    </source>
</evidence>
<dbReference type="eggNOG" id="COG2011">
    <property type="taxonomic scope" value="Bacteria"/>
</dbReference>
<feature type="transmembrane region" description="Helical" evidence="7">
    <location>
        <begin position="151"/>
        <end position="171"/>
    </location>
</feature>
<proteinExistence type="inferred from homology"/>
<evidence type="ECO:0000256" key="6">
    <source>
        <dbReference type="ARBA" id="ARBA00023136"/>
    </source>
</evidence>
<dbReference type="GO" id="GO:0048473">
    <property type="term" value="P:D-methionine transmembrane transport"/>
    <property type="evidence" value="ECO:0007669"/>
    <property type="project" value="TreeGrafter"/>
</dbReference>
<evidence type="ECO:0000259" key="8">
    <source>
        <dbReference type="PROSITE" id="PS50928"/>
    </source>
</evidence>
<comment type="subcellular location">
    <subcellularLocation>
        <location evidence="1 7">Cell membrane</location>
        <topology evidence="1 7">Multi-pass membrane protein</topology>
    </subcellularLocation>
</comment>
<evidence type="ECO:0000256" key="2">
    <source>
        <dbReference type="ARBA" id="ARBA00022448"/>
    </source>
</evidence>
<feature type="transmembrane region" description="Helical" evidence="7">
    <location>
        <begin position="56"/>
        <end position="83"/>
    </location>
</feature>
<dbReference type="CDD" id="cd06261">
    <property type="entry name" value="TM_PBP2"/>
    <property type="match status" value="1"/>
</dbReference>
<feature type="transmembrane region" description="Helical" evidence="7">
    <location>
        <begin position="95"/>
        <end position="112"/>
    </location>
</feature>
<evidence type="ECO:0000313" key="9">
    <source>
        <dbReference type="EMBL" id="KTR86211.1"/>
    </source>
</evidence>
<dbReference type="PANTHER" id="PTHR30450">
    <property type="entry name" value="ABC TRANSPORTER PERMEASE"/>
    <property type="match status" value="1"/>
</dbReference>
<dbReference type="Proteomes" id="UP000182690">
    <property type="component" value="Unassembled WGS sequence"/>
</dbReference>